<evidence type="ECO:0000256" key="1">
    <source>
        <dbReference type="ARBA" id="ARBA00022490"/>
    </source>
</evidence>
<dbReference type="OrthoDB" id="85200at2157"/>
<dbReference type="RefSeq" id="WP_103427232.1">
    <property type="nucleotide sequence ID" value="NZ_CP026309.1"/>
</dbReference>
<dbReference type="InterPro" id="IPR007666">
    <property type="entry name" value="ADP_PFK/GK"/>
</dbReference>
<evidence type="ECO:0000256" key="2">
    <source>
        <dbReference type="ARBA" id="ARBA00022679"/>
    </source>
</evidence>
<dbReference type="PANTHER" id="PTHR21208:SF1">
    <property type="entry name" value="ADP-DEPENDENT GLUCOKINASE"/>
    <property type="match status" value="1"/>
</dbReference>
<name>A0A2I8VNP7_9EURY</name>
<reference evidence="7 8" key="1">
    <citation type="submission" date="2018-01" db="EMBL/GenBank/DDBJ databases">
        <title>Complete genome sequence of Salinigranum rubrum GX10T, an extremely halophilic archaeon isolated from a marine solar saltern.</title>
        <authorList>
            <person name="Han S."/>
        </authorList>
    </citation>
    <scope>NUCLEOTIDE SEQUENCE [LARGE SCALE GENOMIC DNA]</scope>
    <source>
        <strain evidence="7 8">GX10</strain>
    </source>
</reference>
<dbReference type="PANTHER" id="PTHR21208">
    <property type="entry name" value="ADP-DEPENDENT GLUCOKINASE"/>
    <property type="match status" value="1"/>
</dbReference>
<dbReference type="Pfam" id="PF04587">
    <property type="entry name" value="ADP_PFK_GK"/>
    <property type="match status" value="1"/>
</dbReference>
<evidence type="ECO:0000256" key="3">
    <source>
        <dbReference type="ARBA" id="ARBA00022723"/>
    </source>
</evidence>
<gene>
    <name evidence="7" type="ORF">C2R22_19410</name>
</gene>
<dbReference type="InterPro" id="IPR029056">
    <property type="entry name" value="Ribokinase-like"/>
</dbReference>
<organism evidence="7 8">
    <name type="scientific">Salinigranum rubrum</name>
    <dbReference type="NCBI Taxonomy" id="755307"/>
    <lineage>
        <taxon>Archaea</taxon>
        <taxon>Methanobacteriati</taxon>
        <taxon>Methanobacteriota</taxon>
        <taxon>Stenosarchaea group</taxon>
        <taxon>Halobacteria</taxon>
        <taxon>Halobacteriales</taxon>
        <taxon>Haloferacaceae</taxon>
        <taxon>Salinigranum</taxon>
    </lineage>
</organism>
<accession>A0A2I8VNP7</accession>
<keyword evidence="4 7" id="KW-0418">Kinase</keyword>
<evidence type="ECO:0000256" key="6">
    <source>
        <dbReference type="ARBA" id="ARBA00023152"/>
    </source>
</evidence>
<keyword evidence="2" id="KW-0808">Transferase</keyword>
<dbReference type="Gene3D" id="3.30.1110.20">
    <property type="match status" value="1"/>
</dbReference>
<dbReference type="SUPFAM" id="SSF53613">
    <property type="entry name" value="Ribokinase-like"/>
    <property type="match status" value="1"/>
</dbReference>
<dbReference type="EMBL" id="CP026309">
    <property type="protein sequence ID" value="AUV83543.1"/>
    <property type="molecule type" value="Genomic_DNA"/>
</dbReference>
<dbReference type="GO" id="GO:0006096">
    <property type="term" value="P:glycolytic process"/>
    <property type="evidence" value="ECO:0007669"/>
    <property type="project" value="UniProtKB-KW"/>
</dbReference>
<keyword evidence="8" id="KW-1185">Reference proteome</keyword>
<dbReference type="GO" id="GO:0016301">
    <property type="term" value="F:kinase activity"/>
    <property type="evidence" value="ECO:0007669"/>
    <property type="project" value="UniProtKB-KW"/>
</dbReference>
<protein>
    <submittedName>
        <fullName evidence="7">Phosphofructokinase</fullName>
    </submittedName>
</protein>
<dbReference type="GO" id="GO:0046872">
    <property type="term" value="F:metal ion binding"/>
    <property type="evidence" value="ECO:0007669"/>
    <property type="project" value="UniProtKB-KW"/>
</dbReference>
<evidence type="ECO:0000256" key="5">
    <source>
        <dbReference type="ARBA" id="ARBA00022842"/>
    </source>
</evidence>
<dbReference type="Proteomes" id="UP000236584">
    <property type="component" value="Chromosome"/>
</dbReference>
<proteinExistence type="predicted"/>
<keyword evidence="1" id="KW-0963">Cytoplasm</keyword>
<dbReference type="GeneID" id="35594308"/>
<evidence type="ECO:0000313" key="8">
    <source>
        <dbReference type="Proteomes" id="UP000236584"/>
    </source>
</evidence>
<keyword evidence="3" id="KW-0479">Metal-binding</keyword>
<dbReference type="PROSITE" id="PS51255">
    <property type="entry name" value="ADPK"/>
    <property type="match status" value="1"/>
</dbReference>
<keyword evidence="5" id="KW-0460">Magnesium</keyword>
<dbReference type="GO" id="GO:0016773">
    <property type="term" value="F:phosphotransferase activity, alcohol group as acceptor"/>
    <property type="evidence" value="ECO:0007669"/>
    <property type="project" value="InterPro"/>
</dbReference>
<sequence length="444" mass="47105">MDLQAALDALDGYPVLCAYNANVDGIRRVDADLESVLGPPGDDPDGRLDSRSELAAAIAATMNRGSGDERAMTDAFAADLESSLAADEQRLGGQAGIMADVLSSLGGSPVFYTYLLSGRQRAQFTHPDGIRFPVAEGDEEGGEGELVLRRLEDAPPAEKTKLNWIFEFDAGDTFFGTTAADASRFIAASRPDEFDLHTSVDGHAETLGERVGCAVLSGFHSVNREYESGETFETCLDNAASFVRGVGDHARVQVELGVTHDPAIREKMREAIVPEADVVSLDGRELDQLRDDLGVSVPTTEDGIVRRYETLEAVREQLEIGALSFHAKSYFLATFDDRYLPPAAVRDGFDVAAYVAAAKAEDGLVTGADDLGAATRFERSAKGIDAVDRLADALDVPCEDGVVASPGVVAVPNRVVETPASTVGIGDSVSVTSFALANAVAEER</sequence>
<evidence type="ECO:0000313" key="7">
    <source>
        <dbReference type="EMBL" id="AUV83543.1"/>
    </source>
</evidence>
<dbReference type="Gene3D" id="3.40.1190.20">
    <property type="match status" value="1"/>
</dbReference>
<dbReference type="AlphaFoldDB" id="A0A2I8VNP7"/>
<evidence type="ECO:0000256" key="4">
    <source>
        <dbReference type="ARBA" id="ARBA00022777"/>
    </source>
</evidence>
<dbReference type="KEGG" id="srub:C2R22_19410"/>
<keyword evidence="6" id="KW-0324">Glycolysis</keyword>